<proteinExistence type="predicted"/>
<evidence type="ECO:0000313" key="2">
    <source>
        <dbReference type="EMBL" id="MBW85216.1"/>
    </source>
</evidence>
<name>A0A2P2IVG1_RHIMU</name>
<feature type="compositionally biased region" description="Polar residues" evidence="1">
    <location>
        <begin position="12"/>
        <end position="35"/>
    </location>
</feature>
<reference evidence="2" key="1">
    <citation type="submission" date="2018-02" db="EMBL/GenBank/DDBJ databases">
        <title>Rhizophora mucronata_Transcriptome.</title>
        <authorList>
            <person name="Meera S.P."/>
            <person name="Sreeshan A."/>
            <person name="Augustine A."/>
        </authorList>
    </citation>
    <scope>NUCLEOTIDE SEQUENCE</scope>
    <source>
        <tissue evidence="2">Leaf</tissue>
    </source>
</reference>
<dbReference type="AlphaFoldDB" id="A0A2P2IVG1"/>
<protein>
    <submittedName>
        <fullName evidence="2">Erecta</fullName>
    </submittedName>
</protein>
<accession>A0A2P2IVG1</accession>
<organism evidence="2">
    <name type="scientific">Rhizophora mucronata</name>
    <name type="common">Asiatic mangrove</name>
    <dbReference type="NCBI Taxonomy" id="61149"/>
    <lineage>
        <taxon>Eukaryota</taxon>
        <taxon>Viridiplantae</taxon>
        <taxon>Streptophyta</taxon>
        <taxon>Embryophyta</taxon>
        <taxon>Tracheophyta</taxon>
        <taxon>Spermatophyta</taxon>
        <taxon>Magnoliopsida</taxon>
        <taxon>eudicotyledons</taxon>
        <taxon>Gunneridae</taxon>
        <taxon>Pentapetalae</taxon>
        <taxon>rosids</taxon>
        <taxon>fabids</taxon>
        <taxon>Malpighiales</taxon>
        <taxon>Rhizophoraceae</taxon>
        <taxon>Rhizophora</taxon>
    </lineage>
</organism>
<evidence type="ECO:0000256" key="1">
    <source>
        <dbReference type="SAM" id="MobiDB-lite"/>
    </source>
</evidence>
<dbReference type="EMBL" id="GGEC01004733">
    <property type="protein sequence ID" value="MBW85216.1"/>
    <property type="molecule type" value="Transcribed_RNA"/>
</dbReference>
<feature type="region of interest" description="Disordered" evidence="1">
    <location>
        <begin position="1"/>
        <end position="90"/>
    </location>
</feature>
<feature type="compositionally biased region" description="Basic and acidic residues" evidence="1">
    <location>
        <begin position="37"/>
        <end position="49"/>
    </location>
</feature>
<sequence length="90" mass="10345">MSGKENVKQKFSRLTNASKYKRQQQTSSVKQNQNAGGEEKLGRLVHREMPQLPLPRTHRFPTKLQFPDTSLTISLTHRRRRRSSSSAAVL</sequence>